<dbReference type="PANTHER" id="PTHR36930:SF1">
    <property type="entry name" value="MOSC DOMAIN-CONTAINING PROTEIN"/>
    <property type="match status" value="1"/>
</dbReference>
<dbReference type="EMBL" id="PUIB01000011">
    <property type="protein sequence ID" value="PQO38262.1"/>
    <property type="molecule type" value="Genomic_DNA"/>
</dbReference>
<reference evidence="2 3" key="1">
    <citation type="submission" date="2018-02" db="EMBL/GenBank/DDBJ databases">
        <title>Comparative genomes isolates from brazilian mangrove.</title>
        <authorList>
            <person name="Araujo J.E."/>
            <person name="Taketani R.G."/>
            <person name="Silva M.C.P."/>
            <person name="Loureco M.V."/>
            <person name="Andreote F.D."/>
        </authorList>
    </citation>
    <scope>NUCLEOTIDE SEQUENCE [LARGE SCALE GENOMIC DNA]</scope>
    <source>
        <strain evidence="2 3">NAP PRIS-MGV</strain>
    </source>
</reference>
<dbReference type="AlphaFoldDB" id="A0A2S8G1E5"/>
<comment type="caution">
    <text evidence="2">The sequence shown here is derived from an EMBL/GenBank/DDBJ whole genome shotgun (WGS) entry which is preliminary data.</text>
</comment>
<name>A0A2S8G1E5_9BACT</name>
<sequence length="154" mass="16155">MNLPQGQVVAVCLSNGGIPRTAVESAELTSQGFHGDGHCYDQHYAPERAVTLFNQEILDRFAAGVASFPAGSVGENITLAGIDLNQLSPGACLMIGEVTIRLEKQWKPCHAKDATSGATVPNSAEWLGYFASVLTPGWVRAGQAIAVVDAEMGA</sequence>
<dbReference type="Proteomes" id="UP000239388">
    <property type="component" value="Unassembled WGS sequence"/>
</dbReference>
<protein>
    <recommendedName>
        <fullName evidence="1">MOSC domain-containing protein</fullName>
    </recommendedName>
</protein>
<dbReference type="OrthoDB" id="281082at2"/>
<evidence type="ECO:0000313" key="2">
    <source>
        <dbReference type="EMBL" id="PQO38262.1"/>
    </source>
</evidence>
<dbReference type="InterPro" id="IPR005302">
    <property type="entry name" value="MoCF_Sase_C"/>
</dbReference>
<dbReference type="RefSeq" id="WP_105353529.1">
    <property type="nucleotide sequence ID" value="NZ_PUIB01000011.1"/>
</dbReference>
<dbReference type="InterPro" id="IPR052716">
    <property type="entry name" value="MOSC_domain"/>
</dbReference>
<dbReference type="GO" id="GO:0003824">
    <property type="term" value="F:catalytic activity"/>
    <property type="evidence" value="ECO:0007669"/>
    <property type="project" value="InterPro"/>
</dbReference>
<dbReference type="InterPro" id="IPR011037">
    <property type="entry name" value="Pyrv_Knase-like_insert_dom_sf"/>
</dbReference>
<dbReference type="GO" id="GO:0030170">
    <property type="term" value="F:pyridoxal phosphate binding"/>
    <property type="evidence" value="ECO:0007669"/>
    <property type="project" value="InterPro"/>
</dbReference>
<evidence type="ECO:0000313" key="3">
    <source>
        <dbReference type="Proteomes" id="UP000239388"/>
    </source>
</evidence>
<dbReference type="Gene3D" id="2.40.33.20">
    <property type="entry name" value="PK beta-barrel domain-like"/>
    <property type="match status" value="1"/>
</dbReference>
<organism evidence="2 3">
    <name type="scientific">Blastopirellula marina</name>
    <dbReference type="NCBI Taxonomy" id="124"/>
    <lineage>
        <taxon>Bacteria</taxon>
        <taxon>Pseudomonadati</taxon>
        <taxon>Planctomycetota</taxon>
        <taxon>Planctomycetia</taxon>
        <taxon>Pirellulales</taxon>
        <taxon>Pirellulaceae</taxon>
        <taxon>Blastopirellula</taxon>
    </lineage>
</organism>
<dbReference type="PANTHER" id="PTHR36930">
    <property type="entry name" value="METAL-SULFUR CLUSTER BIOSYNTHESIS PROTEINS YUAD-RELATED"/>
    <property type="match status" value="1"/>
</dbReference>
<dbReference type="PROSITE" id="PS51340">
    <property type="entry name" value="MOSC"/>
    <property type="match status" value="1"/>
</dbReference>
<accession>A0A2S8G1E5</accession>
<gene>
    <name evidence="2" type="ORF">C5Y98_09345</name>
</gene>
<proteinExistence type="predicted"/>
<dbReference type="Pfam" id="PF03473">
    <property type="entry name" value="MOSC"/>
    <property type="match status" value="1"/>
</dbReference>
<feature type="domain" description="MOSC" evidence="1">
    <location>
        <begin position="20"/>
        <end position="148"/>
    </location>
</feature>
<dbReference type="GO" id="GO:0030151">
    <property type="term" value="F:molybdenum ion binding"/>
    <property type="evidence" value="ECO:0007669"/>
    <property type="project" value="InterPro"/>
</dbReference>
<dbReference type="SUPFAM" id="SSF50800">
    <property type="entry name" value="PK beta-barrel domain-like"/>
    <property type="match status" value="1"/>
</dbReference>
<evidence type="ECO:0000259" key="1">
    <source>
        <dbReference type="PROSITE" id="PS51340"/>
    </source>
</evidence>